<dbReference type="PROSITE" id="PS00287">
    <property type="entry name" value="CYSTATIN"/>
    <property type="match status" value="1"/>
</dbReference>
<dbReference type="InterPro" id="IPR046350">
    <property type="entry name" value="Cystatin_sf"/>
</dbReference>
<dbReference type="InterPro" id="IPR000010">
    <property type="entry name" value="Cystatin_dom"/>
</dbReference>
<dbReference type="Pfam" id="PF16845">
    <property type="entry name" value="SQAPI"/>
    <property type="match status" value="1"/>
</dbReference>
<dbReference type="EMBL" id="QGNW01001805">
    <property type="protein sequence ID" value="RVW30222.1"/>
    <property type="molecule type" value="Genomic_DNA"/>
</dbReference>
<evidence type="ECO:0000259" key="3">
    <source>
        <dbReference type="SMART" id="SM00043"/>
    </source>
</evidence>
<organism evidence="4 5">
    <name type="scientific">Vitis vinifera</name>
    <name type="common">Grape</name>
    <dbReference type="NCBI Taxonomy" id="29760"/>
    <lineage>
        <taxon>Eukaryota</taxon>
        <taxon>Viridiplantae</taxon>
        <taxon>Streptophyta</taxon>
        <taxon>Embryophyta</taxon>
        <taxon>Tracheophyta</taxon>
        <taxon>Spermatophyta</taxon>
        <taxon>Magnoliopsida</taxon>
        <taxon>eudicotyledons</taxon>
        <taxon>Gunneridae</taxon>
        <taxon>Pentapetalae</taxon>
        <taxon>rosids</taxon>
        <taxon>Vitales</taxon>
        <taxon>Vitaceae</taxon>
        <taxon>Viteae</taxon>
        <taxon>Vitis</taxon>
    </lineage>
</organism>
<evidence type="ECO:0000313" key="5">
    <source>
        <dbReference type="Proteomes" id="UP000288805"/>
    </source>
</evidence>
<evidence type="ECO:0000256" key="1">
    <source>
        <dbReference type="ARBA" id="ARBA00022690"/>
    </source>
</evidence>
<name>A0A438D482_VITVI</name>
<evidence type="ECO:0000313" key="4">
    <source>
        <dbReference type="EMBL" id="RVW30222.1"/>
    </source>
</evidence>
<dbReference type="InterPro" id="IPR018073">
    <property type="entry name" value="Prot_inh_cystat_CS"/>
</dbReference>
<dbReference type="Proteomes" id="UP000288805">
    <property type="component" value="Unassembled WGS sequence"/>
</dbReference>
<dbReference type="CDD" id="cd00042">
    <property type="entry name" value="CY"/>
    <property type="match status" value="1"/>
</dbReference>
<keyword evidence="2" id="KW-0789">Thiol protease inhibitor</keyword>
<protein>
    <submittedName>
        <fullName evidence="4">Retrovirus-related Pol polyprotein from transposon RE2</fullName>
    </submittedName>
</protein>
<sequence length="355" mass="39997">MQPTTRLFLLFTALADISIRENCEKSTTMAWGQNRLFLFLTAALLLLNGGFAARTEALAGGWRPIKNISDPHVQEIGEFAVTEHNKQAKESLKFQSVVSGETQVVSGTNYRLVVVAEDGGVSNKYEAVVWEKPWMGFRNLTSFTRVSGMMMEWAFWIPSCLGQIRLRAGDGDPVEDLHGYRSTVGALQYVTITRPELSFSVNKVCQFMQNPTEEHWKAVKRILRYLQGTLQHGLHLKKSSNLDLIGFCDADWASDLDDRRSTSGHCVFLGPNLISWQSKKQHTVSRSSTEAEYRSLAGLVAEITWLRSLLSELQLLLAKPPLVWCDNLSTVLLSTNPVLHARTKHIELDLYFVHE</sequence>
<dbReference type="CDD" id="cd09272">
    <property type="entry name" value="RNase_HI_RT_Ty1"/>
    <property type="match status" value="1"/>
</dbReference>
<dbReference type="SUPFAM" id="SSF56672">
    <property type="entry name" value="DNA/RNA polymerases"/>
    <property type="match status" value="1"/>
</dbReference>
<dbReference type="PANTHER" id="PTHR11439">
    <property type="entry name" value="GAG-POL-RELATED RETROTRANSPOSON"/>
    <property type="match status" value="1"/>
</dbReference>
<dbReference type="Gene3D" id="3.10.450.10">
    <property type="match status" value="1"/>
</dbReference>
<comment type="caution">
    <text evidence="4">The sequence shown here is derived from an EMBL/GenBank/DDBJ whole genome shotgun (WGS) entry which is preliminary data.</text>
</comment>
<dbReference type="PANTHER" id="PTHR11439:SF524">
    <property type="entry name" value="RNA-DIRECTED DNA POLYMERASE, PROTEIN KINASE RLK-PELLE-DLSV FAMILY"/>
    <property type="match status" value="1"/>
</dbReference>
<dbReference type="SMART" id="SM00043">
    <property type="entry name" value="CY"/>
    <property type="match status" value="1"/>
</dbReference>
<reference evidence="4 5" key="1">
    <citation type="journal article" date="2018" name="PLoS Genet.">
        <title>Population sequencing reveals clonal diversity and ancestral inbreeding in the grapevine cultivar Chardonnay.</title>
        <authorList>
            <person name="Roach M.J."/>
            <person name="Johnson D.L."/>
            <person name="Bohlmann J."/>
            <person name="van Vuuren H.J."/>
            <person name="Jones S.J."/>
            <person name="Pretorius I.S."/>
            <person name="Schmidt S.A."/>
            <person name="Borneman A.R."/>
        </authorList>
    </citation>
    <scope>NUCLEOTIDE SEQUENCE [LARGE SCALE GENOMIC DNA]</scope>
    <source>
        <strain evidence="5">cv. Chardonnay</strain>
        <tissue evidence="4">Leaf</tissue>
    </source>
</reference>
<dbReference type="InterPro" id="IPR043502">
    <property type="entry name" value="DNA/RNA_pol_sf"/>
</dbReference>
<proteinExistence type="predicted"/>
<gene>
    <name evidence="4" type="primary">RE2_874</name>
    <name evidence="4" type="ORF">CK203_088690</name>
</gene>
<dbReference type="AlphaFoldDB" id="A0A438D482"/>
<dbReference type="GO" id="GO:0004869">
    <property type="term" value="F:cysteine-type endopeptidase inhibitor activity"/>
    <property type="evidence" value="ECO:0007669"/>
    <property type="project" value="UniProtKB-KW"/>
</dbReference>
<accession>A0A438D482</accession>
<dbReference type="SUPFAM" id="SSF54403">
    <property type="entry name" value="Cystatin/monellin"/>
    <property type="match status" value="1"/>
</dbReference>
<evidence type="ECO:0000256" key="2">
    <source>
        <dbReference type="ARBA" id="ARBA00022704"/>
    </source>
</evidence>
<feature type="domain" description="Cystatin" evidence="3">
    <location>
        <begin position="57"/>
        <end position="146"/>
    </location>
</feature>
<keyword evidence="1" id="KW-0646">Protease inhibitor</keyword>